<dbReference type="InterPro" id="IPR033132">
    <property type="entry name" value="GH_1_N_CS"/>
</dbReference>
<sequence>MAVKVAAMLGRRLLLQLLLLAAASDAYGDGAGQPPISRRSFPEGFIFGTASAAYQYEGGAMEGGRGPSIWDTFTHQHPDKIADRSNGDVAVDSYHLYKEDVRIMKGMGMDAYRFSISWSRILPNGSMNGGVNKEGVRYYNNLIDELLLKGVQPFVTLFHWDSPQALEDKYKGFLSPNIINDYKDYAEVCFKEFGDRVKHWITFNEPWSFCSGGYASGRFAPGRCSPWEQGKCSAGDSGTEPYTVCHHQILAHAETVRLYKQKYQAVQKGSVGITLVSNWFVPFSRSKSNNDAARRAIDFMLGWFMDPLTRGDYPLSMRTLVGNRLPQFTKEQSELVKGAFDFIGLNYYTANYADNLPPSNGLNVTYNTDARANLTGIRNGVPIGPQAASAWLFVYPQGFRVDEANNQNLSLQEALKDDARIEFYHKHLLALRSAVSDGSNVKGYFAWSLLDNFEWVDGYTVRFGINFVDYNDGYKRYPKKSAHWFREFLKK</sequence>
<organism evidence="5 6">
    <name type="scientific">Panicum virgatum</name>
    <name type="common">Blackwell switchgrass</name>
    <dbReference type="NCBI Taxonomy" id="38727"/>
    <lineage>
        <taxon>Eukaryota</taxon>
        <taxon>Viridiplantae</taxon>
        <taxon>Streptophyta</taxon>
        <taxon>Embryophyta</taxon>
        <taxon>Tracheophyta</taxon>
        <taxon>Spermatophyta</taxon>
        <taxon>Magnoliopsida</taxon>
        <taxon>Liliopsida</taxon>
        <taxon>Poales</taxon>
        <taxon>Poaceae</taxon>
        <taxon>PACMAD clade</taxon>
        <taxon>Panicoideae</taxon>
        <taxon>Panicodae</taxon>
        <taxon>Paniceae</taxon>
        <taxon>Panicinae</taxon>
        <taxon>Panicum</taxon>
        <taxon>Panicum sect. Hiantes</taxon>
    </lineage>
</organism>
<reference evidence="5" key="1">
    <citation type="submission" date="2020-05" db="EMBL/GenBank/DDBJ databases">
        <title>WGS assembly of Panicum virgatum.</title>
        <authorList>
            <person name="Lovell J.T."/>
            <person name="Jenkins J."/>
            <person name="Shu S."/>
            <person name="Juenger T.E."/>
            <person name="Schmutz J."/>
        </authorList>
    </citation>
    <scope>NUCLEOTIDE SEQUENCE</scope>
    <source>
        <strain evidence="5">AP13</strain>
    </source>
</reference>
<dbReference type="Pfam" id="PF00232">
    <property type="entry name" value="Glyco_hydro_1"/>
    <property type="match status" value="2"/>
</dbReference>
<gene>
    <name evidence="5" type="ORF">PVAP13_7NG237100</name>
</gene>
<keyword evidence="6" id="KW-1185">Reference proteome</keyword>
<dbReference type="AlphaFoldDB" id="A0A8T0Q2J0"/>
<dbReference type="PRINTS" id="PR00131">
    <property type="entry name" value="GLHYDRLASE1"/>
</dbReference>
<evidence type="ECO:0000256" key="1">
    <source>
        <dbReference type="ARBA" id="ARBA00010838"/>
    </source>
</evidence>
<dbReference type="EMBL" id="CM029050">
    <property type="protein sequence ID" value="KAG2566869.1"/>
    <property type="molecule type" value="Genomic_DNA"/>
</dbReference>
<dbReference type="PROSITE" id="PS00653">
    <property type="entry name" value="GLYCOSYL_HYDROL_F1_2"/>
    <property type="match status" value="1"/>
</dbReference>
<dbReference type="GO" id="GO:0008422">
    <property type="term" value="F:beta-glucosidase activity"/>
    <property type="evidence" value="ECO:0007669"/>
    <property type="project" value="UniProtKB-ARBA"/>
</dbReference>
<feature type="signal peptide" evidence="4">
    <location>
        <begin position="1"/>
        <end position="28"/>
    </location>
</feature>
<evidence type="ECO:0000313" key="6">
    <source>
        <dbReference type="Proteomes" id="UP000823388"/>
    </source>
</evidence>
<dbReference type="Gene3D" id="3.20.20.80">
    <property type="entry name" value="Glycosidases"/>
    <property type="match status" value="1"/>
</dbReference>
<accession>A0A8T0Q2J0</accession>
<dbReference type="GO" id="GO:0005975">
    <property type="term" value="P:carbohydrate metabolic process"/>
    <property type="evidence" value="ECO:0007669"/>
    <property type="project" value="InterPro"/>
</dbReference>
<keyword evidence="4" id="KW-0732">Signal</keyword>
<comment type="caution">
    <text evidence="5">The sequence shown here is derived from an EMBL/GenBank/DDBJ whole genome shotgun (WGS) entry which is preliminary data.</text>
</comment>
<dbReference type="FunFam" id="3.20.20.80:FF:000246">
    <property type="entry name" value="Predicted protein"/>
    <property type="match status" value="1"/>
</dbReference>
<dbReference type="PANTHER" id="PTHR10353:SF154">
    <property type="entry name" value="BETA-GLUCOSIDASE 9-RELATED"/>
    <property type="match status" value="1"/>
</dbReference>
<feature type="chain" id="PRO_5035827775" evidence="4">
    <location>
        <begin position="29"/>
        <end position="491"/>
    </location>
</feature>
<name>A0A8T0Q2J0_PANVG</name>
<comment type="similarity">
    <text evidence="1 3">Belongs to the glycosyl hydrolase 1 family.</text>
</comment>
<dbReference type="Proteomes" id="UP000823388">
    <property type="component" value="Chromosome 7N"/>
</dbReference>
<dbReference type="PANTHER" id="PTHR10353">
    <property type="entry name" value="GLYCOSYL HYDROLASE"/>
    <property type="match status" value="1"/>
</dbReference>
<dbReference type="InterPro" id="IPR001360">
    <property type="entry name" value="Glyco_hydro_1"/>
</dbReference>
<dbReference type="SUPFAM" id="SSF51445">
    <property type="entry name" value="(Trans)glycosidases"/>
    <property type="match status" value="1"/>
</dbReference>
<dbReference type="InterPro" id="IPR017853">
    <property type="entry name" value="GH"/>
</dbReference>
<protein>
    <submittedName>
        <fullName evidence="5">Uncharacterized protein</fullName>
    </submittedName>
</protein>
<keyword evidence="2" id="KW-0378">Hydrolase</keyword>
<proteinExistence type="inferred from homology"/>
<evidence type="ECO:0000256" key="3">
    <source>
        <dbReference type="RuleBase" id="RU003690"/>
    </source>
</evidence>
<evidence type="ECO:0000313" key="5">
    <source>
        <dbReference type="EMBL" id="KAG2566869.1"/>
    </source>
</evidence>
<evidence type="ECO:0000256" key="4">
    <source>
        <dbReference type="SAM" id="SignalP"/>
    </source>
</evidence>
<evidence type="ECO:0000256" key="2">
    <source>
        <dbReference type="ARBA" id="ARBA00022801"/>
    </source>
</evidence>